<keyword evidence="5" id="KW-1185">Reference proteome</keyword>
<evidence type="ECO:0000256" key="2">
    <source>
        <dbReference type="SAM" id="SignalP"/>
    </source>
</evidence>
<evidence type="ECO:0000259" key="3">
    <source>
        <dbReference type="Pfam" id="PF00775"/>
    </source>
</evidence>
<evidence type="ECO:0000256" key="1">
    <source>
        <dbReference type="SAM" id="MobiDB-lite"/>
    </source>
</evidence>
<evidence type="ECO:0000313" key="5">
    <source>
        <dbReference type="Proteomes" id="UP001154252"/>
    </source>
</evidence>
<dbReference type="GO" id="GO:0008199">
    <property type="term" value="F:ferric iron binding"/>
    <property type="evidence" value="ECO:0007669"/>
    <property type="project" value="InterPro"/>
</dbReference>
<organism evidence="4 5">
    <name type="scientific">Penicillium egyptiacum</name>
    <dbReference type="NCBI Taxonomy" id="1303716"/>
    <lineage>
        <taxon>Eukaryota</taxon>
        <taxon>Fungi</taxon>
        <taxon>Dikarya</taxon>
        <taxon>Ascomycota</taxon>
        <taxon>Pezizomycotina</taxon>
        <taxon>Eurotiomycetes</taxon>
        <taxon>Eurotiomycetidae</taxon>
        <taxon>Eurotiales</taxon>
        <taxon>Aspergillaceae</taxon>
        <taxon>Penicillium</taxon>
    </lineage>
</organism>
<dbReference type="OrthoDB" id="121380at2759"/>
<dbReference type="PANTHER" id="PTHR34315:SF2">
    <property type="entry name" value="ANCHORED DIOXYGENASE, PUTATIVE (AFU_ORTHOLOGUE AFUA_3G01800)-RELATED"/>
    <property type="match status" value="1"/>
</dbReference>
<dbReference type="GO" id="GO:0016702">
    <property type="term" value="F:oxidoreductase activity, acting on single donors with incorporation of molecular oxygen, incorporation of two atoms of oxygen"/>
    <property type="evidence" value="ECO:0007669"/>
    <property type="project" value="InterPro"/>
</dbReference>
<dbReference type="EMBL" id="CAJVRC010000876">
    <property type="protein sequence ID" value="CAG8902632.1"/>
    <property type="molecule type" value="Genomic_DNA"/>
</dbReference>
<evidence type="ECO:0000313" key="4">
    <source>
        <dbReference type="EMBL" id="CAG8902632.1"/>
    </source>
</evidence>
<keyword evidence="2" id="KW-0732">Signal</keyword>
<feature type="domain" description="Intradiol ring-cleavage dioxygenases" evidence="3">
    <location>
        <begin position="156"/>
        <end position="238"/>
    </location>
</feature>
<feature type="chain" id="PRO_5040866620" description="Intradiol ring-cleavage dioxygenases domain-containing protein" evidence="2">
    <location>
        <begin position="22"/>
        <end position="399"/>
    </location>
</feature>
<dbReference type="Gene3D" id="2.60.130.10">
    <property type="entry name" value="Aromatic compound dioxygenase"/>
    <property type="match status" value="1"/>
</dbReference>
<dbReference type="SUPFAM" id="SSF49482">
    <property type="entry name" value="Aromatic compound dioxygenase"/>
    <property type="match status" value="1"/>
</dbReference>
<dbReference type="InterPro" id="IPR015889">
    <property type="entry name" value="Intradiol_dOase_core"/>
</dbReference>
<sequence length="399" mass="42975">MVQLSRFLAVAAACLAAPAIAHPGEKHDPHVVKREIHARDAMAAHAKRSLNACENTFHARELNKRSIARRSQTVKNLRQKRGITANPQKWRRDLAALEKWEAIEHNRTGILDYSPATPESVVFGANTSAVLTPTVTDGPYYVWGEVVRQNVKEELYSDGVDVFLEVQYIDVNTCKPVPGAVVDIWQANATGVYSGISVSGNYAADGWDSTYLRGIQQTDRDGVATFDSIFPGHYDGRATHTHLLTHLNATLLPNKTILTDTGSVAHIGQLFWNEVLRSAVEDTYPYNTNTQDITSNAEDMWSIVQADSAYDPFPEYIYLGEGLDDGLFAWIQIGINTTADYTDNSYYSIAAFHGAGGGYALSDSSVGGGAGSGAPSGASGSPPSGTAMPSASDSPSSST</sequence>
<feature type="signal peptide" evidence="2">
    <location>
        <begin position="1"/>
        <end position="21"/>
    </location>
</feature>
<reference evidence="4" key="1">
    <citation type="submission" date="2021-07" db="EMBL/GenBank/DDBJ databases">
        <authorList>
            <person name="Branca A.L. A."/>
        </authorList>
    </citation>
    <scope>NUCLEOTIDE SEQUENCE</scope>
</reference>
<gene>
    <name evidence="4" type="ORF">PEGY_LOCUS6847</name>
</gene>
<proteinExistence type="predicted"/>
<accession>A0A9W4KFC1</accession>
<feature type="compositionally biased region" description="Low complexity" evidence="1">
    <location>
        <begin position="375"/>
        <end position="399"/>
    </location>
</feature>
<protein>
    <recommendedName>
        <fullName evidence="3">Intradiol ring-cleavage dioxygenases domain-containing protein</fullName>
    </recommendedName>
</protein>
<dbReference type="CDD" id="cd03457">
    <property type="entry name" value="intradiol_dioxygenase_like"/>
    <property type="match status" value="1"/>
</dbReference>
<name>A0A9W4KFC1_9EURO</name>
<feature type="region of interest" description="Disordered" evidence="1">
    <location>
        <begin position="366"/>
        <end position="399"/>
    </location>
</feature>
<dbReference type="Proteomes" id="UP001154252">
    <property type="component" value="Unassembled WGS sequence"/>
</dbReference>
<dbReference type="InterPro" id="IPR000627">
    <property type="entry name" value="Intradiol_dOase_C"/>
</dbReference>
<dbReference type="AlphaFoldDB" id="A0A9W4KFC1"/>
<dbReference type="Pfam" id="PF00775">
    <property type="entry name" value="Dioxygenase_C"/>
    <property type="match status" value="1"/>
</dbReference>
<dbReference type="PANTHER" id="PTHR34315">
    <property type="match status" value="1"/>
</dbReference>
<comment type="caution">
    <text evidence="4">The sequence shown here is derived from an EMBL/GenBank/DDBJ whole genome shotgun (WGS) entry which is preliminary data.</text>
</comment>